<dbReference type="HOGENOM" id="CLU_048726_0_1_1"/>
<dbReference type="PANTHER" id="PTHR47466:SF1">
    <property type="entry name" value="METALLOPROTEASE MEP1 (AFU_ORTHOLOGUE AFUA_1G07730)-RELATED"/>
    <property type="match status" value="1"/>
</dbReference>
<organism evidence="11 12">
    <name type="scientific">Marssonina brunnea f. sp. multigermtubi (strain MB_m1)</name>
    <name type="common">Marssonina leaf spot fungus</name>
    <dbReference type="NCBI Taxonomy" id="1072389"/>
    <lineage>
        <taxon>Eukaryota</taxon>
        <taxon>Fungi</taxon>
        <taxon>Dikarya</taxon>
        <taxon>Ascomycota</taxon>
        <taxon>Pezizomycotina</taxon>
        <taxon>Leotiomycetes</taxon>
        <taxon>Helotiales</taxon>
        <taxon>Drepanopezizaceae</taxon>
        <taxon>Drepanopeziza</taxon>
    </lineage>
</organism>
<evidence type="ECO:0000259" key="10">
    <source>
        <dbReference type="Pfam" id="PF05572"/>
    </source>
</evidence>
<evidence type="ECO:0000256" key="7">
    <source>
        <dbReference type="ARBA" id="ARBA00023049"/>
    </source>
</evidence>
<reference evidence="11 12" key="1">
    <citation type="journal article" date="2012" name="BMC Genomics">
        <title>Sequencing the genome of Marssonina brunnea reveals fungus-poplar co-evolution.</title>
        <authorList>
            <person name="Zhu S."/>
            <person name="Cao Y.-Z."/>
            <person name="Jiang C."/>
            <person name="Tan B.-Y."/>
            <person name="Wang Z."/>
            <person name="Feng S."/>
            <person name="Zhang L."/>
            <person name="Su X.-H."/>
            <person name="Brejova B."/>
            <person name="Vinar T."/>
            <person name="Xu M."/>
            <person name="Wang M.-X."/>
            <person name="Zhang S.-G."/>
            <person name="Huang M.-R."/>
            <person name="Wu R."/>
            <person name="Zhou Y."/>
        </authorList>
    </citation>
    <scope>NUCLEOTIDE SEQUENCE [LARGE SCALE GENOMIC DNA]</scope>
    <source>
        <strain evidence="11 12">MB_m1</strain>
    </source>
</reference>
<evidence type="ECO:0000256" key="6">
    <source>
        <dbReference type="ARBA" id="ARBA00022833"/>
    </source>
</evidence>
<dbReference type="Pfam" id="PF05572">
    <property type="entry name" value="Peptidase_M43"/>
    <property type="match status" value="1"/>
</dbReference>
<comment type="similarity">
    <text evidence="1">Belongs to the peptidase M43B family.</text>
</comment>
<keyword evidence="3" id="KW-0479">Metal-binding</keyword>
<dbReference type="MEROPS" id="M43.008"/>
<dbReference type="InterPro" id="IPR024079">
    <property type="entry name" value="MetalloPept_cat_dom_sf"/>
</dbReference>
<evidence type="ECO:0000256" key="4">
    <source>
        <dbReference type="ARBA" id="ARBA00022729"/>
    </source>
</evidence>
<dbReference type="STRING" id="1072389.K1WMU6"/>
<gene>
    <name evidence="11" type="ORF">MBM_07828</name>
</gene>
<dbReference type="CDD" id="cd04275">
    <property type="entry name" value="ZnMc_pappalysin_like"/>
    <property type="match status" value="1"/>
</dbReference>
<evidence type="ECO:0000313" key="12">
    <source>
        <dbReference type="Proteomes" id="UP000006753"/>
    </source>
</evidence>
<dbReference type="KEGG" id="mbe:MBM_07828"/>
<proteinExistence type="inferred from homology"/>
<keyword evidence="5" id="KW-0378">Hydrolase</keyword>
<keyword evidence="4 9" id="KW-0732">Signal</keyword>
<evidence type="ECO:0000256" key="1">
    <source>
        <dbReference type="ARBA" id="ARBA00008721"/>
    </source>
</evidence>
<dbReference type="SUPFAM" id="SSF55486">
    <property type="entry name" value="Metalloproteases ('zincins'), catalytic domain"/>
    <property type="match status" value="1"/>
</dbReference>
<dbReference type="eggNOG" id="ENOG502QQ7Z">
    <property type="taxonomic scope" value="Eukaryota"/>
</dbReference>
<evidence type="ECO:0000256" key="2">
    <source>
        <dbReference type="ARBA" id="ARBA00022670"/>
    </source>
</evidence>
<keyword evidence="7 11" id="KW-0482">Metalloprotease</keyword>
<keyword evidence="12" id="KW-1185">Reference proteome</keyword>
<accession>K1WMU6</accession>
<dbReference type="AlphaFoldDB" id="K1WMU6"/>
<protein>
    <submittedName>
        <fullName evidence="11">Metalloprotease</fullName>
    </submittedName>
</protein>
<name>K1WMU6_MARBU</name>
<evidence type="ECO:0000256" key="8">
    <source>
        <dbReference type="ARBA" id="ARBA00023157"/>
    </source>
</evidence>
<evidence type="ECO:0000256" key="5">
    <source>
        <dbReference type="ARBA" id="ARBA00022801"/>
    </source>
</evidence>
<keyword evidence="2 11" id="KW-0645">Protease</keyword>
<dbReference type="GO" id="GO:0046872">
    <property type="term" value="F:metal ion binding"/>
    <property type="evidence" value="ECO:0007669"/>
    <property type="project" value="UniProtKB-KW"/>
</dbReference>
<dbReference type="GO" id="GO:0006508">
    <property type="term" value="P:proteolysis"/>
    <property type="evidence" value="ECO:0007669"/>
    <property type="project" value="UniProtKB-KW"/>
</dbReference>
<feature type="domain" description="Peptidase M43 pregnancy-associated plasma-A" evidence="10">
    <location>
        <begin position="185"/>
        <end position="267"/>
    </location>
</feature>
<dbReference type="OMA" id="DPIENHM"/>
<feature type="chain" id="PRO_5003852984" evidence="9">
    <location>
        <begin position="21"/>
        <end position="273"/>
    </location>
</feature>
<dbReference type="PANTHER" id="PTHR47466">
    <property type="match status" value="1"/>
</dbReference>
<evidence type="ECO:0000256" key="9">
    <source>
        <dbReference type="SAM" id="SignalP"/>
    </source>
</evidence>
<sequence>MFQIALLTALLASAMTAVTAHPQPRAGRPSGCGTVEPPADFVQAVSQMVEFEANATTTESSRRATVTVDTYVHVVARSTSLSGGYVPASQIARQIEVMNEHYTDAGFVFNLVDTDWTVNRVWAADGNDIAMKTALRQGSYSALNLYFQYDVSGYLGYCTFPTNAATGSTAFYTTPGGTFERYNLGGTATHEVGHWMGLYHVFQGGCSGSGDGIADTPPQAVLTDGCPTGQDSCAGGGVDSIHNYMDYSDDACYESFTPNQITRMANFWSQYRA</sequence>
<dbReference type="OrthoDB" id="536211at2759"/>
<evidence type="ECO:0000256" key="3">
    <source>
        <dbReference type="ARBA" id="ARBA00022723"/>
    </source>
</evidence>
<keyword evidence="6" id="KW-0862">Zinc</keyword>
<keyword evidence="8" id="KW-1015">Disulfide bond</keyword>
<dbReference type="EMBL" id="JH921447">
    <property type="protein sequence ID" value="EKD14151.1"/>
    <property type="molecule type" value="Genomic_DNA"/>
</dbReference>
<dbReference type="Gene3D" id="3.40.390.10">
    <property type="entry name" value="Collagenase (Catalytic Domain)"/>
    <property type="match status" value="1"/>
</dbReference>
<dbReference type="GO" id="GO:0008237">
    <property type="term" value="F:metallopeptidase activity"/>
    <property type="evidence" value="ECO:0007669"/>
    <property type="project" value="UniProtKB-KW"/>
</dbReference>
<dbReference type="InParanoid" id="K1WMU6"/>
<feature type="signal peptide" evidence="9">
    <location>
        <begin position="1"/>
        <end position="20"/>
    </location>
</feature>
<dbReference type="Proteomes" id="UP000006753">
    <property type="component" value="Unassembled WGS sequence"/>
</dbReference>
<dbReference type="InterPro" id="IPR008754">
    <property type="entry name" value="Peptidase_M43"/>
</dbReference>
<evidence type="ECO:0000313" key="11">
    <source>
        <dbReference type="EMBL" id="EKD14151.1"/>
    </source>
</evidence>